<protein>
    <submittedName>
        <fullName evidence="7">APC family permease</fullName>
    </submittedName>
</protein>
<dbReference type="Pfam" id="PF13520">
    <property type="entry name" value="AA_permease_2"/>
    <property type="match status" value="1"/>
</dbReference>
<feature type="transmembrane region" description="Helical" evidence="6">
    <location>
        <begin position="165"/>
        <end position="184"/>
    </location>
</feature>
<comment type="subcellular location">
    <subcellularLocation>
        <location evidence="1">Cell membrane</location>
        <topology evidence="1">Multi-pass membrane protein</topology>
    </subcellularLocation>
</comment>
<evidence type="ECO:0000313" key="7">
    <source>
        <dbReference type="EMBL" id="MBF4765021.1"/>
    </source>
</evidence>
<keyword evidence="4 6" id="KW-1133">Transmembrane helix</keyword>
<feature type="transmembrane region" description="Helical" evidence="6">
    <location>
        <begin position="284"/>
        <end position="304"/>
    </location>
</feature>
<evidence type="ECO:0000256" key="5">
    <source>
        <dbReference type="ARBA" id="ARBA00023136"/>
    </source>
</evidence>
<name>A0A930VI69_9ACTN</name>
<dbReference type="Proteomes" id="UP000640489">
    <property type="component" value="Unassembled WGS sequence"/>
</dbReference>
<feature type="transmembrane region" description="Helical" evidence="6">
    <location>
        <begin position="245"/>
        <end position="264"/>
    </location>
</feature>
<reference evidence="7" key="1">
    <citation type="submission" date="2020-11" db="EMBL/GenBank/DDBJ databases">
        <title>Nocardioides sp. nov., isolated from Soil of Cynanchum wilfordii Hemsley rhizosphere.</title>
        <authorList>
            <person name="Lee J.-S."/>
            <person name="Suh M.K."/>
            <person name="Kim J.-S."/>
        </authorList>
    </citation>
    <scope>NUCLEOTIDE SEQUENCE</scope>
    <source>
        <strain evidence="7">KCTC 19275</strain>
    </source>
</reference>
<dbReference type="EMBL" id="JADKPN010000012">
    <property type="protein sequence ID" value="MBF4765021.1"/>
    <property type="molecule type" value="Genomic_DNA"/>
</dbReference>
<comment type="caution">
    <text evidence="7">The sequence shown here is derived from an EMBL/GenBank/DDBJ whole genome shotgun (WGS) entry which is preliminary data.</text>
</comment>
<dbReference type="GO" id="GO:0022857">
    <property type="term" value="F:transmembrane transporter activity"/>
    <property type="evidence" value="ECO:0007669"/>
    <property type="project" value="InterPro"/>
</dbReference>
<keyword evidence="3 6" id="KW-0812">Transmembrane</keyword>
<feature type="transmembrane region" description="Helical" evidence="6">
    <location>
        <begin position="81"/>
        <end position="104"/>
    </location>
</feature>
<feature type="transmembrane region" description="Helical" evidence="6">
    <location>
        <begin position="502"/>
        <end position="520"/>
    </location>
</feature>
<evidence type="ECO:0000256" key="4">
    <source>
        <dbReference type="ARBA" id="ARBA00022989"/>
    </source>
</evidence>
<feature type="transmembrane region" description="Helical" evidence="6">
    <location>
        <begin position="340"/>
        <end position="360"/>
    </location>
</feature>
<dbReference type="PANTHER" id="PTHR42770:SF16">
    <property type="entry name" value="AMINO ACID PERMEASE"/>
    <property type="match status" value="1"/>
</dbReference>
<keyword evidence="8" id="KW-1185">Reference proteome</keyword>
<feature type="transmembrane region" description="Helical" evidence="6">
    <location>
        <begin position="422"/>
        <end position="450"/>
    </location>
</feature>
<keyword evidence="5 6" id="KW-0472">Membrane</keyword>
<evidence type="ECO:0000256" key="1">
    <source>
        <dbReference type="ARBA" id="ARBA00004651"/>
    </source>
</evidence>
<feature type="transmembrane region" description="Helical" evidence="6">
    <location>
        <begin position="47"/>
        <end position="69"/>
    </location>
</feature>
<evidence type="ECO:0000313" key="8">
    <source>
        <dbReference type="Proteomes" id="UP000640489"/>
    </source>
</evidence>
<dbReference type="PANTHER" id="PTHR42770">
    <property type="entry name" value="AMINO ACID TRANSPORTER-RELATED"/>
    <property type="match status" value="1"/>
</dbReference>
<dbReference type="PIRSF" id="PIRSF006060">
    <property type="entry name" value="AA_transporter"/>
    <property type="match status" value="1"/>
</dbReference>
<dbReference type="AlphaFoldDB" id="A0A930VI69"/>
<dbReference type="Gene3D" id="1.20.1740.10">
    <property type="entry name" value="Amino acid/polyamine transporter I"/>
    <property type="match status" value="1"/>
</dbReference>
<organism evidence="7 8">
    <name type="scientific">Nocardioides islandensis</name>
    <dbReference type="NCBI Taxonomy" id="433663"/>
    <lineage>
        <taxon>Bacteria</taxon>
        <taxon>Bacillati</taxon>
        <taxon>Actinomycetota</taxon>
        <taxon>Actinomycetes</taxon>
        <taxon>Propionibacteriales</taxon>
        <taxon>Nocardioidaceae</taxon>
        <taxon>Nocardioides</taxon>
    </lineage>
</organism>
<evidence type="ECO:0000256" key="2">
    <source>
        <dbReference type="ARBA" id="ARBA00022475"/>
    </source>
</evidence>
<dbReference type="InterPro" id="IPR050367">
    <property type="entry name" value="APC_superfamily"/>
</dbReference>
<dbReference type="InterPro" id="IPR002293">
    <property type="entry name" value="AA/rel_permease1"/>
</dbReference>
<proteinExistence type="predicted"/>
<keyword evidence="2" id="KW-1003">Cell membrane</keyword>
<sequence>MGPLLGALRFAAVCPWGPDRTEYHVSSSEKELDLAPVPHSNALKPGAIGLGGVLFIAVANAAPITAMTGNTPIALGYGNGIGAPAGFLVATIVLTLFTVGFIAMARHITTAGAFYGFITHGLGQVWGMVSGALATMAYVVFEGSLIGIFAYFTNNALNNWFSIDVNWLLIAIVGIAVIGLFGYYDINIAAAFLGVTLVCEVVLLLALAFSVLFSGGGPDGLVPEAINPVNAFKSLDATTIGGTQIAAGSAAIGVFFAFWSWVGFETTAVYGEESRNPRHIVPRATLIAVIGLGTFYTFVSWMMIAGNGKDVAISKSNTDSIGLWVDLAEKKLGGAFIGDIYLFLIVVGSFACGLAFHTAASRYLYAIGREVPLTKNSLGRTHGVHHTPHVASVVQSIITLAFTLGFYVLTTNGDDPFTGAYIFQYGLLAILGTMAILIVQAITCLAVIWYFHVKKVQPGNMLTTGLIPALGGLGMVYVVWLLIDNIKFAGGLAAGSTFFDLIPWLVVLTAVVGLLGVLYLRARKPEVYNAIGRTVFEESHTRS</sequence>
<gene>
    <name evidence="7" type="ORF">ISU07_17960</name>
</gene>
<evidence type="ECO:0000256" key="6">
    <source>
        <dbReference type="SAM" id="Phobius"/>
    </source>
</evidence>
<dbReference type="GO" id="GO:0005886">
    <property type="term" value="C:plasma membrane"/>
    <property type="evidence" value="ECO:0007669"/>
    <property type="project" value="UniProtKB-SubCell"/>
</dbReference>
<evidence type="ECO:0000256" key="3">
    <source>
        <dbReference type="ARBA" id="ARBA00022692"/>
    </source>
</evidence>
<feature type="transmembrane region" description="Helical" evidence="6">
    <location>
        <begin position="390"/>
        <end position="410"/>
    </location>
</feature>
<feature type="transmembrane region" description="Helical" evidence="6">
    <location>
        <begin position="191"/>
        <end position="213"/>
    </location>
</feature>
<feature type="transmembrane region" description="Helical" evidence="6">
    <location>
        <begin position="462"/>
        <end position="482"/>
    </location>
</feature>
<feature type="transmembrane region" description="Helical" evidence="6">
    <location>
        <begin position="125"/>
        <end position="153"/>
    </location>
</feature>
<accession>A0A930VI69</accession>